<reference evidence="8 10" key="2">
    <citation type="journal article" date="2018" name="Plant J.">
        <title>The Physcomitrella patens chromosome-scale assembly reveals moss genome structure and evolution.</title>
        <authorList>
            <person name="Lang D."/>
            <person name="Ullrich K.K."/>
            <person name="Murat F."/>
            <person name="Fuchs J."/>
            <person name="Jenkins J."/>
            <person name="Haas F.B."/>
            <person name="Piednoel M."/>
            <person name="Gundlach H."/>
            <person name="Van Bel M."/>
            <person name="Meyberg R."/>
            <person name="Vives C."/>
            <person name="Morata J."/>
            <person name="Symeonidi A."/>
            <person name="Hiss M."/>
            <person name="Muchero W."/>
            <person name="Kamisugi Y."/>
            <person name="Saleh O."/>
            <person name="Blanc G."/>
            <person name="Decker E.L."/>
            <person name="van Gessel N."/>
            <person name="Grimwood J."/>
            <person name="Hayes R.D."/>
            <person name="Graham S.W."/>
            <person name="Gunter L.E."/>
            <person name="McDaniel S.F."/>
            <person name="Hoernstein S.N.W."/>
            <person name="Larsson A."/>
            <person name="Li F.W."/>
            <person name="Perroud P.F."/>
            <person name="Phillips J."/>
            <person name="Ranjan P."/>
            <person name="Rokshar D.S."/>
            <person name="Rothfels C.J."/>
            <person name="Schneider L."/>
            <person name="Shu S."/>
            <person name="Stevenson D.W."/>
            <person name="Thummler F."/>
            <person name="Tillich M."/>
            <person name="Villarreal Aguilar J.C."/>
            <person name="Widiez T."/>
            <person name="Wong G.K."/>
            <person name="Wymore A."/>
            <person name="Zhang Y."/>
            <person name="Zimmer A.D."/>
            <person name="Quatrano R.S."/>
            <person name="Mayer K.F.X."/>
            <person name="Goodstein D."/>
            <person name="Casacuberta J.M."/>
            <person name="Vandepoele K."/>
            <person name="Reski R."/>
            <person name="Cuming A.C."/>
            <person name="Tuskan G.A."/>
            <person name="Maumus F."/>
            <person name="Salse J."/>
            <person name="Schmutz J."/>
            <person name="Rensing S.A."/>
        </authorList>
    </citation>
    <scope>NUCLEOTIDE SEQUENCE [LARGE SCALE GENOMIC DNA]</scope>
    <source>
        <strain evidence="9 10">cv. Gransden 2004</strain>
    </source>
</reference>
<evidence type="ECO:0000256" key="3">
    <source>
        <dbReference type="ARBA" id="ARBA00023125"/>
    </source>
</evidence>
<dbReference type="PANTHER" id="PTHR31839">
    <property type="entry name" value="DEHYDRATION-RESPONSIVE ELEMENT-BINDING PROTEIN 1D"/>
    <property type="match status" value="1"/>
</dbReference>
<evidence type="ECO:0000256" key="2">
    <source>
        <dbReference type="ARBA" id="ARBA00023015"/>
    </source>
</evidence>
<dbReference type="AlphaFoldDB" id="A0A2K1J9W6"/>
<dbReference type="PaxDb" id="3218-PP1S4_360V6.4"/>
<reference evidence="8 10" key="1">
    <citation type="journal article" date="2008" name="Science">
        <title>The Physcomitrella genome reveals evolutionary insights into the conquest of land by plants.</title>
        <authorList>
            <person name="Rensing S."/>
            <person name="Lang D."/>
            <person name="Zimmer A."/>
            <person name="Terry A."/>
            <person name="Salamov A."/>
            <person name="Shapiro H."/>
            <person name="Nishiyama T."/>
            <person name="Perroud P.-F."/>
            <person name="Lindquist E."/>
            <person name="Kamisugi Y."/>
            <person name="Tanahashi T."/>
            <person name="Sakakibara K."/>
            <person name="Fujita T."/>
            <person name="Oishi K."/>
            <person name="Shin-I T."/>
            <person name="Kuroki Y."/>
            <person name="Toyoda A."/>
            <person name="Suzuki Y."/>
            <person name="Hashimoto A."/>
            <person name="Yamaguchi K."/>
            <person name="Sugano A."/>
            <person name="Kohara Y."/>
            <person name="Fujiyama A."/>
            <person name="Anterola A."/>
            <person name="Aoki S."/>
            <person name="Ashton N."/>
            <person name="Barbazuk W.B."/>
            <person name="Barker E."/>
            <person name="Bennetzen J."/>
            <person name="Bezanilla M."/>
            <person name="Blankenship R."/>
            <person name="Cho S.H."/>
            <person name="Dutcher S."/>
            <person name="Estelle M."/>
            <person name="Fawcett J.A."/>
            <person name="Gundlach H."/>
            <person name="Hanada K."/>
            <person name="Heyl A."/>
            <person name="Hicks K.A."/>
            <person name="Hugh J."/>
            <person name="Lohr M."/>
            <person name="Mayer K."/>
            <person name="Melkozernov A."/>
            <person name="Murata T."/>
            <person name="Nelson D."/>
            <person name="Pils B."/>
            <person name="Prigge M."/>
            <person name="Reiss B."/>
            <person name="Renner T."/>
            <person name="Rombauts S."/>
            <person name="Rushton P."/>
            <person name="Sanderfoot A."/>
            <person name="Schween G."/>
            <person name="Shiu S.-H."/>
            <person name="Stueber K."/>
            <person name="Theodoulou F.L."/>
            <person name="Tu H."/>
            <person name="Van de Peer Y."/>
            <person name="Verrier P.J."/>
            <person name="Waters E."/>
            <person name="Wood A."/>
            <person name="Yang L."/>
            <person name="Cove D."/>
            <person name="Cuming A."/>
            <person name="Hasebe M."/>
            <person name="Lucas S."/>
            <person name="Mishler D.B."/>
            <person name="Reski R."/>
            <person name="Grigoriev I."/>
            <person name="Quatrano R.S."/>
            <person name="Boore J.L."/>
        </authorList>
    </citation>
    <scope>NUCLEOTIDE SEQUENCE [LARGE SCALE GENOMIC DNA]</scope>
    <source>
        <strain evidence="9 10">cv. Gransden 2004</strain>
    </source>
</reference>
<keyword evidence="2" id="KW-0805">Transcription regulation</keyword>
<dbReference type="EMBL" id="ABEU02000016">
    <property type="protein sequence ID" value="PNR38307.1"/>
    <property type="molecule type" value="Genomic_DNA"/>
</dbReference>
<dbReference type="GeneID" id="112293846"/>
<evidence type="ECO:0000259" key="7">
    <source>
        <dbReference type="PROSITE" id="PS51032"/>
    </source>
</evidence>
<accession>A0A2K1J9W6</accession>
<evidence type="ECO:0000313" key="8">
    <source>
        <dbReference type="EMBL" id="PNR38307.1"/>
    </source>
</evidence>
<keyword evidence="3" id="KW-0238">DNA-binding</keyword>
<keyword evidence="10" id="KW-1185">Reference proteome</keyword>
<dbReference type="GO" id="GO:0003700">
    <property type="term" value="F:DNA-binding transcription factor activity"/>
    <property type="evidence" value="ECO:0007669"/>
    <property type="project" value="InterPro"/>
</dbReference>
<evidence type="ECO:0000256" key="5">
    <source>
        <dbReference type="ARBA" id="ARBA00023242"/>
    </source>
</evidence>
<feature type="compositionally biased region" description="Low complexity" evidence="6">
    <location>
        <begin position="97"/>
        <end position="108"/>
    </location>
</feature>
<keyword evidence="4" id="KW-0804">Transcription</keyword>
<evidence type="ECO:0000313" key="9">
    <source>
        <dbReference type="EnsemblPlants" id="Pp3c16_24430V3.1"/>
    </source>
</evidence>
<dbReference type="GO" id="GO:0005634">
    <property type="term" value="C:nucleus"/>
    <property type="evidence" value="ECO:0007669"/>
    <property type="project" value="UniProtKB-SubCell"/>
</dbReference>
<dbReference type="PROSITE" id="PS51032">
    <property type="entry name" value="AP2_ERF"/>
    <property type="match status" value="1"/>
</dbReference>
<dbReference type="RefSeq" id="XP_024399524.1">
    <property type="nucleotide sequence ID" value="XM_024543756.2"/>
</dbReference>
<organism evidence="8">
    <name type="scientific">Physcomitrium patens</name>
    <name type="common">Spreading-leaved earth moss</name>
    <name type="synonym">Physcomitrella patens</name>
    <dbReference type="NCBI Taxonomy" id="3218"/>
    <lineage>
        <taxon>Eukaryota</taxon>
        <taxon>Viridiplantae</taxon>
        <taxon>Streptophyta</taxon>
        <taxon>Embryophyta</taxon>
        <taxon>Bryophyta</taxon>
        <taxon>Bryophytina</taxon>
        <taxon>Bryopsida</taxon>
        <taxon>Funariidae</taxon>
        <taxon>Funariales</taxon>
        <taxon>Funariaceae</taxon>
        <taxon>Physcomitrium</taxon>
    </lineage>
</organism>
<reference evidence="9" key="3">
    <citation type="submission" date="2020-12" db="UniProtKB">
        <authorList>
            <consortium name="EnsemblPlants"/>
        </authorList>
    </citation>
    <scope>IDENTIFICATION</scope>
</reference>
<dbReference type="Gramene" id="Pp3c16_24430V3.1">
    <property type="protein sequence ID" value="Pp3c16_24430V3.1"/>
    <property type="gene ID" value="Pp3c16_24430"/>
</dbReference>
<feature type="region of interest" description="Disordered" evidence="6">
    <location>
        <begin position="89"/>
        <end position="115"/>
    </location>
</feature>
<dbReference type="OrthoDB" id="10551119at2759"/>
<comment type="subcellular location">
    <subcellularLocation>
        <location evidence="1">Nucleus</location>
    </subcellularLocation>
</comment>
<evidence type="ECO:0000256" key="1">
    <source>
        <dbReference type="ARBA" id="ARBA00004123"/>
    </source>
</evidence>
<proteinExistence type="predicted"/>
<dbReference type="GO" id="GO:0003677">
    <property type="term" value="F:DNA binding"/>
    <property type="evidence" value="ECO:0007669"/>
    <property type="project" value="UniProtKB-KW"/>
</dbReference>
<dbReference type="InterPro" id="IPR045277">
    <property type="entry name" value="DRE1A-I"/>
</dbReference>
<dbReference type="RefSeq" id="XP_024399528.1">
    <property type="nucleotide sequence ID" value="XM_024543760.2"/>
</dbReference>
<keyword evidence="5" id="KW-0539">Nucleus</keyword>
<evidence type="ECO:0000256" key="4">
    <source>
        <dbReference type="ARBA" id="ARBA00023163"/>
    </source>
</evidence>
<dbReference type="RefSeq" id="XP_024399527.1">
    <property type="nucleotide sequence ID" value="XM_024543759.2"/>
</dbReference>
<gene>
    <name evidence="9" type="primary">LOC112293846</name>
    <name evidence="8" type="ORF">PHYPA_021418</name>
</gene>
<evidence type="ECO:0000256" key="6">
    <source>
        <dbReference type="SAM" id="MobiDB-lite"/>
    </source>
</evidence>
<name>A0A2K1J9W6_PHYPA</name>
<dbReference type="InterPro" id="IPR001471">
    <property type="entry name" value="AP2/ERF_dom"/>
</dbReference>
<dbReference type="EnsemblPlants" id="Pp3c16_24430V3.2">
    <property type="protein sequence ID" value="Pp3c16_24430V3.2"/>
    <property type="gene ID" value="Pp3c16_24430"/>
</dbReference>
<dbReference type="Proteomes" id="UP000006727">
    <property type="component" value="Chromosome 16"/>
</dbReference>
<feature type="domain" description="AP2/ERF" evidence="7">
    <location>
        <begin position="121"/>
        <end position="182"/>
    </location>
</feature>
<dbReference type="PANTHER" id="PTHR31839:SF2">
    <property type="entry name" value="DEHYDRATION-RESPONSIVE ELEMENT-BINDING PROTEIN 1D"/>
    <property type="match status" value="1"/>
</dbReference>
<evidence type="ECO:0000313" key="10">
    <source>
        <dbReference type="Proteomes" id="UP000006727"/>
    </source>
</evidence>
<dbReference type="EnsemblPlants" id="Pp3c16_24430V3.1">
    <property type="protein sequence ID" value="Pp3c16_24430V3.1"/>
    <property type="gene ID" value="Pp3c16_24430"/>
</dbReference>
<dbReference type="KEGG" id="ppp:112293846"/>
<protein>
    <recommendedName>
        <fullName evidence="7">AP2/ERF domain-containing protein</fullName>
    </recommendedName>
</protein>
<sequence>MPETFKGEHTKLCEELDQWRSRECVTCLSLGGSPTGEHFCDHGQHDEFKIDTPFNVLYCSKQCDKMCHTNTDLKKHFCRTRYDPSSHDGTLAAPQVNTNNGRNGPNPGADFEKPGTELDLREGGVRYRVKLRKYVVEYRPSRFKWKLWMGTYSSLQDGRRAYDCAVFYAGQGKGNYYFRNSPELFKNLGPLERPFHMVSKDIRDKPFNVEVKKRAKEVIKRSVRIGDMEAPSIMASRSARKVVEVEGFEKEPEPKEVDPTFKDLEPLFHLHSPLYSRAELMIGSNGLLRSEMIDSSFFVAGLNYMDMPKFVQDCKSDELCHSDLPLWIYEFMNPPSWIDES</sequence>
<dbReference type="RefSeq" id="XP_024399525.1">
    <property type="nucleotide sequence ID" value="XM_024543757.2"/>
</dbReference>
<dbReference type="Gramene" id="Pp3c16_24430V3.2">
    <property type="protein sequence ID" value="Pp3c16_24430V3.2"/>
    <property type="gene ID" value="Pp3c16_24430"/>
</dbReference>